<organism evidence="2 3">
    <name type="scientific">Dactylosporangium vinaceum</name>
    <dbReference type="NCBI Taxonomy" id="53362"/>
    <lineage>
        <taxon>Bacteria</taxon>
        <taxon>Bacillati</taxon>
        <taxon>Actinomycetota</taxon>
        <taxon>Actinomycetes</taxon>
        <taxon>Micromonosporales</taxon>
        <taxon>Micromonosporaceae</taxon>
        <taxon>Dactylosporangium</taxon>
    </lineage>
</organism>
<feature type="compositionally biased region" description="Low complexity" evidence="1">
    <location>
        <begin position="186"/>
        <end position="202"/>
    </location>
</feature>
<feature type="region of interest" description="Disordered" evidence="1">
    <location>
        <begin position="177"/>
        <end position="202"/>
    </location>
</feature>
<reference evidence="2 3" key="1">
    <citation type="submission" date="2024-09" db="EMBL/GenBank/DDBJ databases">
        <authorList>
            <person name="Sun Q."/>
            <person name="Mori K."/>
        </authorList>
    </citation>
    <scope>NUCLEOTIDE SEQUENCE [LARGE SCALE GENOMIC DNA]</scope>
    <source>
        <strain evidence="2 3">JCM 3307</strain>
    </source>
</reference>
<keyword evidence="3" id="KW-1185">Reference proteome</keyword>
<proteinExistence type="predicted"/>
<dbReference type="RefSeq" id="WP_223102767.1">
    <property type="nucleotide sequence ID" value="NZ_CP061913.1"/>
</dbReference>
<evidence type="ECO:0000256" key="1">
    <source>
        <dbReference type="SAM" id="MobiDB-lite"/>
    </source>
</evidence>
<dbReference type="EMBL" id="JBHMCA010000054">
    <property type="protein sequence ID" value="MFB9447827.1"/>
    <property type="molecule type" value="Genomic_DNA"/>
</dbReference>
<name>A0ABV5MG45_9ACTN</name>
<sequence length="463" mass="49645">MHTHVRSLWLSRRARWSASAVAVLAVVLLVGGVVYRINQRPYGFKTFDRVGGVALPAGSERPRAFLDGGRAFLGRATGGGGYELRAVDSDRPATAIWTNTGLTDVDTFRYARGMVQVTGLADARGGRRVTLLNANNGLAFRTFDVAAGDRWALIGKYFVRYADAEHRLTVTDVGSGRLNANLDQSAPGEGRPGEAAPGRPGRGAASWWLIDNWSGQQVPTSPVGEPLDEALTVDPHIVRATADGGLEVVDLAGGRALGGGKGLVNPDSLVYPYEEQVFTVARAAGFELRAYTREHFGKPQWTWASPDPSARPLFVSACGEERICVGEDHAVTELDTATGAVVFRVAAERPSQAIPVGDRIMLRTASVAEGVVETLLDAQGRTVDSWRGKRAARLDEGSYLLLPAVPAAGPFAWIGVDAQHGTARDLGSVDARPDSCTWSHTYLACATAGEFAFYRIRAPWYSL</sequence>
<comment type="caution">
    <text evidence="2">The sequence shown here is derived from an EMBL/GenBank/DDBJ whole genome shotgun (WGS) entry which is preliminary data.</text>
</comment>
<accession>A0ABV5MG45</accession>
<dbReference type="Proteomes" id="UP001589608">
    <property type="component" value="Unassembled WGS sequence"/>
</dbReference>
<evidence type="ECO:0000313" key="3">
    <source>
        <dbReference type="Proteomes" id="UP001589608"/>
    </source>
</evidence>
<protein>
    <submittedName>
        <fullName evidence="2">Uncharacterized protein</fullName>
    </submittedName>
</protein>
<evidence type="ECO:0000313" key="2">
    <source>
        <dbReference type="EMBL" id="MFB9447827.1"/>
    </source>
</evidence>
<gene>
    <name evidence="2" type="ORF">ACFFTR_32445</name>
</gene>